<evidence type="ECO:0000313" key="13">
    <source>
        <dbReference type="Proteomes" id="UP001597453"/>
    </source>
</evidence>
<keyword evidence="7 12" id="KW-0012">Acyltransferase</keyword>
<dbReference type="PANTHER" id="PTHR23028:SF53">
    <property type="entry name" value="ACYL_TRANSF_3 DOMAIN-CONTAINING PROTEIN"/>
    <property type="match status" value="1"/>
</dbReference>
<dbReference type="InterPro" id="IPR036514">
    <property type="entry name" value="SGNH_hydro_sf"/>
</dbReference>
<feature type="transmembrane region" description="Helical" evidence="9">
    <location>
        <begin position="336"/>
        <end position="354"/>
    </location>
</feature>
<name>A0ABW5RHK6_9MICO</name>
<feature type="transmembrane region" description="Helical" evidence="9">
    <location>
        <begin position="21"/>
        <end position="39"/>
    </location>
</feature>
<feature type="transmembrane region" description="Helical" evidence="9">
    <location>
        <begin position="83"/>
        <end position="103"/>
    </location>
</feature>
<evidence type="ECO:0000259" key="11">
    <source>
        <dbReference type="Pfam" id="PF19040"/>
    </source>
</evidence>
<feature type="region of interest" description="Disordered" evidence="8">
    <location>
        <begin position="703"/>
        <end position="750"/>
    </location>
</feature>
<dbReference type="Pfam" id="PF19040">
    <property type="entry name" value="SGNH"/>
    <property type="match status" value="1"/>
</dbReference>
<feature type="transmembrane region" description="Helical" evidence="9">
    <location>
        <begin position="374"/>
        <end position="395"/>
    </location>
</feature>
<protein>
    <submittedName>
        <fullName evidence="12">Acyltransferase family protein</fullName>
        <ecNumber evidence="12">2.3.1.-</ecNumber>
    </submittedName>
</protein>
<gene>
    <name evidence="12" type="ORF">ACFSUQ_04535</name>
</gene>
<evidence type="ECO:0000256" key="5">
    <source>
        <dbReference type="ARBA" id="ARBA00022989"/>
    </source>
</evidence>
<dbReference type="PANTHER" id="PTHR23028">
    <property type="entry name" value="ACETYLTRANSFERASE"/>
    <property type="match status" value="1"/>
</dbReference>
<evidence type="ECO:0000256" key="3">
    <source>
        <dbReference type="ARBA" id="ARBA00022679"/>
    </source>
</evidence>
<evidence type="ECO:0000256" key="1">
    <source>
        <dbReference type="ARBA" id="ARBA00004651"/>
    </source>
</evidence>
<dbReference type="RefSeq" id="WP_159421461.1">
    <property type="nucleotide sequence ID" value="NZ_JBHUNF010000002.1"/>
</dbReference>
<keyword evidence="3 12" id="KW-0808">Transferase</keyword>
<dbReference type="GO" id="GO:0016746">
    <property type="term" value="F:acyltransferase activity"/>
    <property type="evidence" value="ECO:0007669"/>
    <property type="project" value="UniProtKB-KW"/>
</dbReference>
<evidence type="ECO:0000256" key="4">
    <source>
        <dbReference type="ARBA" id="ARBA00022692"/>
    </source>
</evidence>
<feature type="compositionally biased region" description="Low complexity" evidence="8">
    <location>
        <begin position="716"/>
        <end position="727"/>
    </location>
</feature>
<feature type="transmembrane region" description="Helical" evidence="9">
    <location>
        <begin position="183"/>
        <end position="203"/>
    </location>
</feature>
<proteinExistence type="predicted"/>
<evidence type="ECO:0000313" key="12">
    <source>
        <dbReference type="EMBL" id="MFD2674566.1"/>
    </source>
</evidence>
<dbReference type="Gene3D" id="3.40.50.1110">
    <property type="entry name" value="SGNH hydrolase"/>
    <property type="match status" value="1"/>
</dbReference>
<dbReference type="SUPFAM" id="SSF52266">
    <property type="entry name" value="SGNH hydrolase"/>
    <property type="match status" value="1"/>
</dbReference>
<feature type="domain" description="SGNH" evidence="11">
    <location>
        <begin position="486"/>
        <end position="688"/>
    </location>
</feature>
<keyword evidence="4 9" id="KW-0812">Transmembrane</keyword>
<dbReference type="Pfam" id="PF01757">
    <property type="entry name" value="Acyl_transf_3"/>
    <property type="match status" value="1"/>
</dbReference>
<feature type="transmembrane region" description="Helical" evidence="9">
    <location>
        <begin position="265"/>
        <end position="283"/>
    </location>
</feature>
<evidence type="ECO:0000256" key="7">
    <source>
        <dbReference type="ARBA" id="ARBA00023315"/>
    </source>
</evidence>
<organism evidence="12 13">
    <name type="scientific">Gulosibacter bifidus</name>
    <dbReference type="NCBI Taxonomy" id="272239"/>
    <lineage>
        <taxon>Bacteria</taxon>
        <taxon>Bacillati</taxon>
        <taxon>Actinomycetota</taxon>
        <taxon>Actinomycetes</taxon>
        <taxon>Micrococcales</taxon>
        <taxon>Microbacteriaceae</taxon>
        <taxon>Gulosibacter</taxon>
    </lineage>
</organism>
<dbReference type="InterPro" id="IPR043968">
    <property type="entry name" value="SGNH"/>
</dbReference>
<evidence type="ECO:0000256" key="6">
    <source>
        <dbReference type="ARBA" id="ARBA00023136"/>
    </source>
</evidence>
<dbReference type="EMBL" id="JBHUNF010000002">
    <property type="protein sequence ID" value="MFD2674566.1"/>
    <property type="molecule type" value="Genomic_DNA"/>
</dbReference>
<evidence type="ECO:0000256" key="2">
    <source>
        <dbReference type="ARBA" id="ARBA00022475"/>
    </source>
</evidence>
<dbReference type="InterPro" id="IPR050879">
    <property type="entry name" value="Acyltransferase_3"/>
</dbReference>
<evidence type="ECO:0000256" key="8">
    <source>
        <dbReference type="SAM" id="MobiDB-lite"/>
    </source>
</evidence>
<comment type="subcellular location">
    <subcellularLocation>
        <location evidence="1">Cell membrane</location>
        <topology evidence="1">Multi-pass membrane protein</topology>
    </subcellularLocation>
</comment>
<evidence type="ECO:0000259" key="10">
    <source>
        <dbReference type="Pfam" id="PF01757"/>
    </source>
</evidence>
<evidence type="ECO:0000256" key="9">
    <source>
        <dbReference type="SAM" id="Phobius"/>
    </source>
</evidence>
<feature type="domain" description="Acyltransferase 3" evidence="10">
    <location>
        <begin position="19"/>
        <end position="351"/>
    </location>
</feature>
<dbReference type="InterPro" id="IPR002656">
    <property type="entry name" value="Acyl_transf_3_dom"/>
</dbReference>
<feature type="transmembrane region" description="Helical" evidence="9">
    <location>
        <begin position="240"/>
        <end position="259"/>
    </location>
</feature>
<dbReference type="Proteomes" id="UP001597453">
    <property type="component" value="Unassembled WGS sequence"/>
</dbReference>
<keyword evidence="6 9" id="KW-0472">Membrane</keyword>
<keyword evidence="2" id="KW-1003">Cell membrane</keyword>
<feature type="transmembrane region" description="Helical" evidence="9">
    <location>
        <begin position="304"/>
        <end position="324"/>
    </location>
</feature>
<reference evidence="13" key="1">
    <citation type="journal article" date="2019" name="Int. J. Syst. Evol. Microbiol.">
        <title>The Global Catalogue of Microorganisms (GCM) 10K type strain sequencing project: providing services to taxonomists for standard genome sequencing and annotation.</title>
        <authorList>
            <consortium name="The Broad Institute Genomics Platform"/>
            <consortium name="The Broad Institute Genome Sequencing Center for Infectious Disease"/>
            <person name="Wu L."/>
            <person name="Ma J."/>
        </authorList>
    </citation>
    <scope>NUCLEOTIDE SEQUENCE [LARGE SCALE GENOMIC DNA]</scope>
    <source>
        <strain evidence="13">TISTR 1511</strain>
    </source>
</reference>
<comment type="caution">
    <text evidence="12">The sequence shown here is derived from an EMBL/GenBank/DDBJ whole genome shotgun (WGS) entry which is preliminary data.</text>
</comment>
<sequence length="750" mass="81219">MHVTVRATKPAPRAASWIPEIQGLRAVALLLIVVFHLWVGRVSGGVDVFFLVSSYLLTRQFVRRYETGSILAPLQTTIRRFARLLPLAAATICLTLIAAWFLLARNHWSAAHWDGFASLFYVENWRLQALSADYYAGNHAQQSLFQHFWSLSMQGQIFILWPVIHWATAKLTRPNSDRIRRNLFTVFTLIFAASLTWSVIFTAQHQQLAYFDTAARLWEFAAGSMLALVHPKLAGMPQALRAGCGWLGFALLISCGFVLPVNSTFPGVAALWPIAAGALIIASSGAPTRTGADRILASNALARVAGYTYALYLTHWPVLVLYLKLTGTSHANALDGAIICAISAAISIALTHLVERPTGKLLHNIAAPTSPRPVAAAALVAALFVSAAGALIVSAESQRSVQEQLARAQAEAALDGTAVPTQEIDLSPGWDPIELDYGAEAIDAPSIDDPLPGADAIENQYVNEGDDCTDYIVSAQTDGICYETAPPTTKNPRVLFVGNSHTQQFSAIGYATRDIVGDFEVRLQAGPGCPFYAGDDAIDDACGATWRAAAEYVTETKPEFVVVLGTQSQFDDADAEMDGVPGWIEKLHKASPDTEFIVMRDSPRLAPAPYECGVSFGWDAADCQHPAPEGPSTQFIRQIERAGGHWVDLTDFICPDGICRPQVGQIAVWFDENHISDAFSRTLAQRFADAVRDEVTQWPAEVYVHNANDRTPTPTPTGNPTGTPTPTETHRANKPGPAKPSATKPGATRD</sequence>
<dbReference type="EC" id="2.3.1.-" evidence="12"/>
<accession>A0ABW5RHK6</accession>
<keyword evidence="13" id="KW-1185">Reference proteome</keyword>
<keyword evidence="5 9" id="KW-1133">Transmembrane helix</keyword>